<feature type="non-terminal residue" evidence="2">
    <location>
        <position position="1"/>
    </location>
</feature>
<feature type="region of interest" description="Disordered" evidence="1">
    <location>
        <begin position="1"/>
        <end position="110"/>
    </location>
</feature>
<dbReference type="AlphaFoldDB" id="A0A0B6ZV23"/>
<dbReference type="EMBL" id="HACG01025553">
    <property type="protein sequence ID" value="CEK72418.1"/>
    <property type="molecule type" value="Transcribed_RNA"/>
</dbReference>
<feature type="compositionally biased region" description="Polar residues" evidence="1">
    <location>
        <begin position="70"/>
        <end position="80"/>
    </location>
</feature>
<protein>
    <submittedName>
        <fullName evidence="2">Uncharacterized protein</fullName>
    </submittedName>
</protein>
<evidence type="ECO:0000256" key="1">
    <source>
        <dbReference type="SAM" id="MobiDB-lite"/>
    </source>
</evidence>
<feature type="compositionally biased region" description="Basic and acidic residues" evidence="1">
    <location>
        <begin position="100"/>
        <end position="110"/>
    </location>
</feature>
<gene>
    <name evidence="2" type="primary">ORF82332</name>
</gene>
<sequence>SDEDLSTRKLTNPESEMFSNKIAVISDEKDDVCGSLGQDTSSEQNNQQKSMEADSRIDEESSRPDLVESALSSNNNTVSDSCEHVLKSSRPNWSVSTNNQREDNNESSDIHQEVCDYQPTSLLDSSSITISHCSDSNITEVANKKLIDNETTISGTNIDPSLASVENHNVVVVNCQEQTENSTDNEVRMVSPTTIHKTSEKSCSIDSDTVSNTNVHETILQPAEKEQEIG</sequence>
<feature type="compositionally biased region" description="Basic and acidic residues" evidence="1">
    <location>
        <begin position="51"/>
        <end position="66"/>
    </location>
</feature>
<proteinExistence type="predicted"/>
<feature type="non-terminal residue" evidence="2">
    <location>
        <position position="230"/>
    </location>
</feature>
<reference evidence="2" key="1">
    <citation type="submission" date="2014-12" db="EMBL/GenBank/DDBJ databases">
        <title>Insight into the proteome of Arion vulgaris.</title>
        <authorList>
            <person name="Aradska J."/>
            <person name="Bulat T."/>
            <person name="Smidak R."/>
            <person name="Sarate P."/>
            <person name="Gangsoo J."/>
            <person name="Sialana F."/>
            <person name="Bilban M."/>
            <person name="Lubec G."/>
        </authorList>
    </citation>
    <scope>NUCLEOTIDE SEQUENCE</scope>
    <source>
        <tissue evidence="2">Skin</tissue>
    </source>
</reference>
<accession>A0A0B6ZV23</accession>
<feature type="compositionally biased region" description="Polar residues" evidence="1">
    <location>
        <begin position="37"/>
        <end position="50"/>
    </location>
</feature>
<organism evidence="2">
    <name type="scientific">Arion vulgaris</name>
    <dbReference type="NCBI Taxonomy" id="1028688"/>
    <lineage>
        <taxon>Eukaryota</taxon>
        <taxon>Metazoa</taxon>
        <taxon>Spiralia</taxon>
        <taxon>Lophotrochozoa</taxon>
        <taxon>Mollusca</taxon>
        <taxon>Gastropoda</taxon>
        <taxon>Heterobranchia</taxon>
        <taxon>Euthyneura</taxon>
        <taxon>Panpulmonata</taxon>
        <taxon>Eupulmonata</taxon>
        <taxon>Stylommatophora</taxon>
        <taxon>Helicina</taxon>
        <taxon>Arionoidea</taxon>
        <taxon>Arionidae</taxon>
        <taxon>Arion</taxon>
    </lineage>
</organism>
<feature type="compositionally biased region" description="Polar residues" evidence="1">
    <location>
        <begin position="8"/>
        <end position="18"/>
    </location>
</feature>
<evidence type="ECO:0000313" key="2">
    <source>
        <dbReference type="EMBL" id="CEK72418.1"/>
    </source>
</evidence>
<feature type="compositionally biased region" description="Polar residues" evidence="1">
    <location>
        <begin position="89"/>
        <end position="99"/>
    </location>
</feature>
<name>A0A0B6ZV23_9EUPU</name>